<name>A0ABN8HWG5_9NEOP</name>
<dbReference type="EMBL" id="OW152824">
    <property type="protein sequence ID" value="CAH2040416.1"/>
    <property type="molecule type" value="Genomic_DNA"/>
</dbReference>
<evidence type="ECO:0000313" key="3">
    <source>
        <dbReference type="Proteomes" id="UP000837857"/>
    </source>
</evidence>
<proteinExistence type="predicted"/>
<evidence type="ECO:0000256" key="1">
    <source>
        <dbReference type="SAM" id="MobiDB-lite"/>
    </source>
</evidence>
<accession>A0ABN8HWG5</accession>
<gene>
    <name evidence="2" type="ORF">IPOD504_LOCUS2550</name>
</gene>
<evidence type="ECO:0000313" key="2">
    <source>
        <dbReference type="EMBL" id="CAH2040416.1"/>
    </source>
</evidence>
<protein>
    <submittedName>
        <fullName evidence="2">Uncharacterized protein</fullName>
    </submittedName>
</protein>
<dbReference type="Proteomes" id="UP000837857">
    <property type="component" value="Chromosome 12"/>
</dbReference>
<sequence>MKEKSGGSCSPSPRSHNPRTPKPEPPAYSPARTDGWLHRAAVSARATFSYAAMMDADDKRDRPVTHCVNSM</sequence>
<organism evidence="2 3">
    <name type="scientific">Iphiclides podalirius</name>
    <name type="common">scarce swallowtail</name>
    <dbReference type="NCBI Taxonomy" id="110791"/>
    <lineage>
        <taxon>Eukaryota</taxon>
        <taxon>Metazoa</taxon>
        <taxon>Ecdysozoa</taxon>
        <taxon>Arthropoda</taxon>
        <taxon>Hexapoda</taxon>
        <taxon>Insecta</taxon>
        <taxon>Pterygota</taxon>
        <taxon>Neoptera</taxon>
        <taxon>Endopterygota</taxon>
        <taxon>Lepidoptera</taxon>
        <taxon>Glossata</taxon>
        <taxon>Ditrysia</taxon>
        <taxon>Papilionoidea</taxon>
        <taxon>Papilionidae</taxon>
        <taxon>Papilioninae</taxon>
        <taxon>Iphiclides</taxon>
    </lineage>
</organism>
<feature type="non-terminal residue" evidence="2">
    <location>
        <position position="71"/>
    </location>
</feature>
<feature type="region of interest" description="Disordered" evidence="1">
    <location>
        <begin position="1"/>
        <end position="33"/>
    </location>
</feature>
<reference evidence="2" key="1">
    <citation type="submission" date="2022-03" db="EMBL/GenBank/DDBJ databases">
        <authorList>
            <person name="Martin H S."/>
        </authorList>
    </citation>
    <scope>NUCLEOTIDE SEQUENCE</scope>
</reference>
<keyword evidence="3" id="KW-1185">Reference proteome</keyword>